<dbReference type="Gene3D" id="3.40.50.1010">
    <property type="entry name" value="5'-nuclease"/>
    <property type="match status" value="1"/>
</dbReference>
<evidence type="ECO:0000313" key="9">
    <source>
        <dbReference type="Proteomes" id="UP000282323"/>
    </source>
</evidence>
<comment type="caution">
    <text evidence="8">The sequence shown here is derived from an EMBL/GenBank/DDBJ whole genome shotgun (WGS) entry which is preliminary data.</text>
</comment>
<dbReference type="OrthoDB" id="147588at2157"/>
<keyword evidence="9" id="KW-1185">Reference proteome</keyword>
<evidence type="ECO:0000256" key="1">
    <source>
        <dbReference type="ARBA" id="ARBA00001946"/>
    </source>
</evidence>
<feature type="domain" description="PIN" evidence="7">
    <location>
        <begin position="4"/>
        <end position="119"/>
    </location>
</feature>
<dbReference type="SUPFAM" id="SSF88723">
    <property type="entry name" value="PIN domain-like"/>
    <property type="match status" value="1"/>
</dbReference>
<dbReference type="InterPro" id="IPR002716">
    <property type="entry name" value="PIN_dom"/>
</dbReference>
<keyword evidence="5" id="KW-0460">Magnesium</keyword>
<reference evidence="8 9" key="1">
    <citation type="submission" date="2018-10" db="EMBL/GenBank/DDBJ databases">
        <title>Natrarchaeobius chitinivorans gen. nov., sp. nov., and Natrarchaeobius haloalkaliphilus sp. nov., alkaliphilic, chitin-utilizing haloarchaea from hypersaline alkaline lakes.</title>
        <authorList>
            <person name="Sorokin D.Y."/>
            <person name="Elcheninov A.G."/>
            <person name="Kostrikina N.A."/>
            <person name="Bale N.J."/>
            <person name="Sinninghe Damste J.S."/>
            <person name="Khijniak T.V."/>
            <person name="Kublanov I.V."/>
            <person name="Toshchakov S.V."/>
        </authorList>
    </citation>
    <scope>NUCLEOTIDE SEQUENCE [LARGE SCALE GENOMIC DNA]</scope>
    <source>
        <strain evidence="8 9">AArcht4T</strain>
    </source>
</reference>
<evidence type="ECO:0000256" key="6">
    <source>
        <dbReference type="ARBA" id="ARBA00038093"/>
    </source>
</evidence>
<comment type="cofactor">
    <cofactor evidence="1">
        <name>Mg(2+)</name>
        <dbReference type="ChEBI" id="CHEBI:18420"/>
    </cofactor>
</comment>
<dbReference type="InterPro" id="IPR050556">
    <property type="entry name" value="Type_II_TA_system_RNase"/>
</dbReference>
<dbReference type="InterPro" id="IPR029060">
    <property type="entry name" value="PIN-like_dom_sf"/>
</dbReference>
<comment type="similarity">
    <text evidence="6">Belongs to the PINc/VapC protein family.</text>
</comment>
<evidence type="ECO:0000313" key="8">
    <source>
        <dbReference type="EMBL" id="RQG94814.1"/>
    </source>
</evidence>
<dbReference type="Pfam" id="PF01850">
    <property type="entry name" value="PIN"/>
    <property type="match status" value="1"/>
</dbReference>
<evidence type="ECO:0000256" key="3">
    <source>
        <dbReference type="ARBA" id="ARBA00022723"/>
    </source>
</evidence>
<accession>A0A3N6M305</accession>
<protein>
    <submittedName>
        <fullName evidence="8">Type II toxin-antitoxin system VapC family toxin</fullName>
    </submittedName>
</protein>
<dbReference type="PANTHER" id="PTHR33653">
    <property type="entry name" value="RIBONUCLEASE VAPC2"/>
    <property type="match status" value="1"/>
</dbReference>
<keyword evidence="3" id="KW-0479">Metal-binding</keyword>
<evidence type="ECO:0000256" key="5">
    <source>
        <dbReference type="ARBA" id="ARBA00022842"/>
    </source>
</evidence>
<dbReference type="GO" id="GO:0004518">
    <property type="term" value="F:nuclease activity"/>
    <property type="evidence" value="ECO:0007669"/>
    <property type="project" value="UniProtKB-KW"/>
</dbReference>
<dbReference type="GO" id="GO:0016787">
    <property type="term" value="F:hydrolase activity"/>
    <property type="evidence" value="ECO:0007669"/>
    <property type="project" value="UniProtKB-KW"/>
</dbReference>
<keyword evidence="4" id="KW-0378">Hydrolase</keyword>
<name>A0A3N6M305_NATCH</name>
<sequence length="138" mass="15470">MTLIVLDNNLLSDYLNGTDDAREFLEEYDRYRWGVPSIVLFEALMGSLYGHIDAAPDEINHAVATSMDVLTTTQRTATEAHDLQSELHDRGAPVDQLDALIAASALEHGGRFATAEKQFWTKDVQEVLPVEEYNPHRV</sequence>
<organism evidence="8 9">
    <name type="scientific">Natrarchaeobius chitinivorans</name>
    <dbReference type="NCBI Taxonomy" id="1679083"/>
    <lineage>
        <taxon>Archaea</taxon>
        <taxon>Methanobacteriati</taxon>
        <taxon>Methanobacteriota</taxon>
        <taxon>Stenosarchaea group</taxon>
        <taxon>Halobacteria</taxon>
        <taxon>Halobacteriales</taxon>
        <taxon>Natrialbaceae</taxon>
        <taxon>Natrarchaeobius</taxon>
    </lineage>
</organism>
<dbReference type="Proteomes" id="UP000282323">
    <property type="component" value="Unassembled WGS sequence"/>
</dbReference>
<keyword evidence="2" id="KW-0540">Nuclease</keyword>
<gene>
    <name evidence="8" type="ORF">EA473_09935</name>
</gene>
<dbReference type="AlphaFoldDB" id="A0A3N6M305"/>
<dbReference type="EMBL" id="REGA01000007">
    <property type="protein sequence ID" value="RQG94814.1"/>
    <property type="molecule type" value="Genomic_DNA"/>
</dbReference>
<evidence type="ECO:0000259" key="7">
    <source>
        <dbReference type="Pfam" id="PF01850"/>
    </source>
</evidence>
<evidence type="ECO:0000256" key="2">
    <source>
        <dbReference type="ARBA" id="ARBA00022722"/>
    </source>
</evidence>
<dbReference type="PANTHER" id="PTHR33653:SF1">
    <property type="entry name" value="RIBONUCLEASE VAPC2"/>
    <property type="match status" value="1"/>
</dbReference>
<dbReference type="GO" id="GO:0046872">
    <property type="term" value="F:metal ion binding"/>
    <property type="evidence" value="ECO:0007669"/>
    <property type="project" value="UniProtKB-KW"/>
</dbReference>
<dbReference type="RefSeq" id="WP_124195474.1">
    <property type="nucleotide sequence ID" value="NZ_REGA01000007.1"/>
</dbReference>
<evidence type="ECO:0000256" key="4">
    <source>
        <dbReference type="ARBA" id="ARBA00022801"/>
    </source>
</evidence>
<proteinExistence type="inferred from homology"/>